<evidence type="ECO:0000256" key="7">
    <source>
        <dbReference type="SAM" id="MobiDB-lite"/>
    </source>
</evidence>
<feature type="region of interest" description="Disordered" evidence="7">
    <location>
        <begin position="375"/>
        <end position="402"/>
    </location>
</feature>
<protein>
    <submittedName>
        <fullName evidence="9">Permease</fullName>
    </submittedName>
</protein>
<organism evidence="9 10">
    <name type="scientific">Streptomyces hyaluromycini</name>
    <dbReference type="NCBI Taxonomy" id="1377993"/>
    <lineage>
        <taxon>Bacteria</taxon>
        <taxon>Bacillati</taxon>
        <taxon>Actinomycetota</taxon>
        <taxon>Actinomycetes</taxon>
        <taxon>Kitasatosporales</taxon>
        <taxon>Streptomycetaceae</taxon>
        <taxon>Streptomyces</taxon>
    </lineage>
</organism>
<keyword evidence="3" id="KW-1003">Cell membrane</keyword>
<keyword evidence="4 8" id="KW-0812">Transmembrane</keyword>
<feature type="transmembrane region" description="Helical" evidence="8">
    <location>
        <begin position="265"/>
        <end position="284"/>
    </location>
</feature>
<proteinExistence type="inferred from homology"/>
<evidence type="ECO:0000256" key="2">
    <source>
        <dbReference type="ARBA" id="ARBA00006386"/>
    </source>
</evidence>
<feature type="transmembrane region" description="Helical" evidence="8">
    <location>
        <begin position="296"/>
        <end position="324"/>
    </location>
</feature>
<dbReference type="InterPro" id="IPR053166">
    <property type="entry name" value="UPF0718_permease"/>
</dbReference>
<comment type="caution">
    <text evidence="9">The sequence shown here is derived from an EMBL/GenBank/DDBJ whole genome shotgun (WGS) entry which is preliminary data.</text>
</comment>
<evidence type="ECO:0000313" key="10">
    <source>
        <dbReference type="Proteomes" id="UP001474181"/>
    </source>
</evidence>
<keyword evidence="5 8" id="KW-1133">Transmembrane helix</keyword>
<feature type="transmembrane region" description="Helical" evidence="8">
    <location>
        <begin position="115"/>
        <end position="136"/>
    </location>
</feature>
<feature type="transmembrane region" description="Helical" evidence="8">
    <location>
        <begin position="53"/>
        <end position="74"/>
    </location>
</feature>
<sequence>MHALLHALSIAGSMTWDITWALILGFALSAVVQAVVRKGTVVSLLGDDQPRTLALAAALGAASSSCSYAAVALARSLFRKGANFTAAMAFEIASTNLVVELGVILALLMGWQFTAAEFIGGPVMIIVLAVLFRLFLRDRLLRQAREQAERGLAGSMEGHAAMDMSIQREGSFAGRLFSREGFTSTSHVFAMEWAAILRDVVVGLLIAGAIAAWVPDSFWRTFFFDGHPLEAKLWGPVIGPLVAVASFVCSIGNVPLAVVLWKGGISFGGVVAFIFADLLILPITNIYRKYYGARTAAFIFATFYFAMVIAGYVVELVFGGLGLIPRQDNAKLPAEGISWNYTTWLNIAFLLLAAVLLGRFWHTGGRTMLRMMGGPPETESHSGIHHQHGTKPRGASETTTEA</sequence>
<evidence type="ECO:0000256" key="1">
    <source>
        <dbReference type="ARBA" id="ARBA00004651"/>
    </source>
</evidence>
<evidence type="ECO:0000256" key="4">
    <source>
        <dbReference type="ARBA" id="ARBA00022692"/>
    </source>
</evidence>
<feature type="transmembrane region" description="Helical" evidence="8">
    <location>
        <begin position="344"/>
        <end position="362"/>
    </location>
</feature>
<evidence type="ECO:0000256" key="3">
    <source>
        <dbReference type="ARBA" id="ARBA00022475"/>
    </source>
</evidence>
<comment type="similarity">
    <text evidence="2">Belongs to the UPF0718 family.</text>
</comment>
<feature type="transmembrane region" description="Helical" evidence="8">
    <location>
        <begin position="86"/>
        <end position="109"/>
    </location>
</feature>
<gene>
    <name evidence="9" type="ORF">ABT404_17025</name>
</gene>
<reference evidence="9 10" key="1">
    <citation type="submission" date="2024-06" db="EMBL/GenBank/DDBJ databases">
        <title>The Natural Products Discovery Center: Release of the First 8490 Sequenced Strains for Exploring Actinobacteria Biosynthetic Diversity.</title>
        <authorList>
            <person name="Kalkreuter E."/>
            <person name="Kautsar S.A."/>
            <person name="Yang D."/>
            <person name="Bader C.D."/>
            <person name="Teijaro C.N."/>
            <person name="Fluegel L."/>
            <person name="Davis C.M."/>
            <person name="Simpson J.R."/>
            <person name="Lauterbach L."/>
            <person name="Steele A.D."/>
            <person name="Gui C."/>
            <person name="Meng S."/>
            <person name="Li G."/>
            <person name="Viehrig K."/>
            <person name="Ye F."/>
            <person name="Su P."/>
            <person name="Kiefer A.F."/>
            <person name="Nichols A."/>
            <person name="Cepeda A.J."/>
            <person name="Yan W."/>
            <person name="Fan B."/>
            <person name="Jiang Y."/>
            <person name="Adhikari A."/>
            <person name="Zheng C.-J."/>
            <person name="Schuster L."/>
            <person name="Cowan T.M."/>
            <person name="Smanski M.J."/>
            <person name="Chevrette M.G."/>
            <person name="De Carvalho L.P.S."/>
            <person name="Shen B."/>
        </authorList>
    </citation>
    <scope>NUCLEOTIDE SEQUENCE [LARGE SCALE GENOMIC DNA]</scope>
    <source>
        <strain evidence="9 10">NPDC000234</strain>
    </source>
</reference>
<feature type="transmembrane region" description="Helical" evidence="8">
    <location>
        <begin position="196"/>
        <end position="214"/>
    </location>
</feature>
<dbReference type="Proteomes" id="UP001474181">
    <property type="component" value="Unassembled WGS sequence"/>
</dbReference>
<comment type="subcellular location">
    <subcellularLocation>
        <location evidence="1">Cell membrane</location>
        <topology evidence="1">Multi-pass membrane protein</topology>
    </subcellularLocation>
</comment>
<evidence type="ECO:0000313" key="9">
    <source>
        <dbReference type="EMBL" id="MER7181157.1"/>
    </source>
</evidence>
<evidence type="ECO:0000256" key="6">
    <source>
        <dbReference type="ARBA" id="ARBA00023136"/>
    </source>
</evidence>
<dbReference type="PANTHER" id="PTHR42775:SF1">
    <property type="entry name" value="PERMEASE RV2963-RELATED"/>
    <property type="match status" value="1"/>
</dbReference>
<accession>A0ABV1WWK0</accession>
<evidence type="ECO:0000256" key="8">
    <source>
        <dbReference type="SAM" id="Phobius"/>
    </source>
</evidence>
<dbReference type="EMBL" id="JBEPEK010000105">
    <property type="protein sequence ID" value="MER7181157.1"/>
    <property type="molecule type" value="Genomic_DNA"/>
</dbReference>
<evidence type="ECO:0000256" key="5">
    <source>
        <dbReference type="ARBA" id="ARBA00022989"/>
    </source>
</evidence>
<dbReference type="PANTHER" id="PTHR42775">
    <property type="entry name" value="PERMEASE RV2963-RELATED"/>
    <property type="match status" value="1"/>
</dbReference>
<keyword evidence="10" id="KW-1185">Reference proteome</keyword>
<name>A0ABV1WWK0_9ACTN</name>
<keyword evidence="6 8" id="KW-0472">Membrane</keyword>
<dbReference type="RefSeq" id="WP_350781760.1">
    <property type="nucleotide sequence ID" value="NZ_JBEPEK010000105.1"/>
</dbReference>
<dbReference type="InterPro" id="IPR005524">
    <property type="entry name" value="DUF318"/>
</dbReference>
<dbReference type="Pfam" id="PF03773">
    <property type="entry name" value="ArsP_1"/>
    <property type="match status" value="1"/>
</dbReference>